<keyword evidence="1" id="KW-1133">Transmembrane helix</keyword>
<keyword evidence="1" id="KW-0812">Transmembrane</keyword>
<comment type="caution">
    <text evidence="3">The sequence shown here is derived from an EMBL/GenBank/DDBJ whole genome shotgun (WGS) entry which is preliminary data.</text>
</comment>
<dbReference type="Gene3D" id="3.20.20.210">
    <property type="match status" value="1"/>
</dbReference>
<sequence>MERSQGKASKYPRNKSTENFLRAVEFRHPEWIPCVVSIMPATWMKYKEKVERIVLEHPKLFPHYKKGDFKKIKLNRAYQKGRWKDVWGIVWENIEEGLDSLPVEEEAPLRDWKKLENYKAPDPLLFDWFGKKVDWEERKRQLEQAKKEGNLAAGSLVHGFMYMWLFYLRGFTNLMMDVATREPRLNELIQMVLEYNLKLVKKWIEIGAEIIYFGDDLGLQKSLPISPSDWRDYLKPCYAKIFGVCQENGVYVYLHSDGHILEIIEDLIECGVDIINPQIRANGLEGLRKAARGKVCIHLDLDRQLFPFARPDRIRDHIREAVEVLGSEKGGLMLHAECEPDVPLQNIETICQALEEVGGGPLR</sequence>
<gene>
    <name evidence="3" type="ORF">DRJ00_06315</name>
</gene>
<dbReference type="InterPro" id="IPR038071">
    <property type="entry name" value="UROD/MetE-like_sf"/>
</dbReference>
<protein>
    <recommendedName>
        <fullName evidence="2">Uroporphyrinogen decarboxylase (URO-D) domain-containing protein</fullName>
    </recommendedName>
</protein>
<dbReference type="PANTHER" id="PTHR47099">
    <property type="entry name" value="METHYLCOBAMIDE:COM METHYLTRANSFERASE MTBA"/>
    <property type="match status" value="1"/>
</dbReference>
<evidence type="ECO:0000313" key="3">
    <source>
        <dbReference type="EMBL" id="RLE08431.1"/>
    </source>
</evidence>
<accession>A0A497E4M4</accession>
<dbReference type="AlphaFoldDB" id="A0A497E4M4"/>
<dbReference type="GO" id="GO:0004853">
    <property type="term" value="F:uroporphyrinogen decarboxylase activity"/>
    <property type="evidence" value="ECO:0007669"/>
    <property type="project" value="InterPro"/>
</dbReference>
<dbReference type="Proteomes" id="UP000279422">
    <property type="component" value="Unassembled WGS sequence"/>
</dbReference>
<dbReference type="Pfam" id="PF01208">
    <property type="entry name" value="URO-D"/>
    <property type="match status" value="1"/>
</dbReference>
<dbReference type="SUPFAM" id="SSF51726">
    <property type="entry name" value="UROD/MetE-like"/>
    <property type="match status" value="1"/>
</dbReference>
<name>A0A497E4M4_UNCAE</name>
<evidence type="ECO:0000256" key="1">
    <source>
        <dbReference type="SAM" id="Phobius"/>
    </source>
</evidence>
<keyword evidence="1" id="KW-0472">Membrane</keyword>
<evidence type="ECO:0000313" key="4">
    <source>
        <dbReference type="Proteomes" id="UP000279422"/>
    </source>
</evidence>
<dbReference type="GO" id="GO:0006779">
    <property type="term" value="P:porphyrin-containing compound biosynthetic process"/>
    <property type="evidence" value="ECO:0007669"/>
    <property type="project" value="InterPro"/>
</dbReference>
<dbReference type="EMBL" id="QMPZ01000098">
    <property type="protein sequence ID" value="RLE08431.1"/>
    <property type="molecule type" value="Genomic_DNA"/>
</dbReference>
<proteinExistence type="predicted"/>
<dbReference type="InterPro" id="IPR052024">
    <property type="entry name" value="Methanogen_methyltrans"/>
</dbReference>
<feature type="domain" description="Uroporphyrinogen decarboxylase (URO-D)" evidence="2">
    <location>
        <begin position="167"/>
        <end position="356"/>
    </location>
</feature>
<dbReference type="PANTHER" id="PTHR47099:SF1">
    <property type="entry name" value="METHYLCOBAMIDE:COM METHYLTRANSFERASE MTBA"/>
    <property type="match status" value="1"/>
</dbReference>
<evidence type="ECO:0000259" key="2">
    <source>
        <dbReference type="Pfam" id="PF01208"/>
    </source>
</evidence>
<reference evidence="3 4" key="1">
    <citation type="submission" date="2018-06" db="EMBL/GenBank/DDBJ databases">
        <title>Extensive metabolic versatility and redundancy in microbially diverse, dynamic hydrothermal sediments.</title>
        <authorList>
            <person name="Dombrowski N."/>
            <person name="Teske A."/>
            <person name="Baker B.J."/>
        </authorList>
    </citation>
    <scope>NUCLEOTIDE SEQUENCE [LARGE SCALE GENOMIC DNA]</scope>
    <source>
        <strain evidence="3">B47_G16</strain>
    </source>
</reference>
<dbReference type="InterPro" id="IPR000257">
    <property type="entry name" value="Uroporphyrinogen_deCOase"/>
</dbReference>
<feature type="transmembrane region" description="Helical" evidence="1">
    <location>
        <begin position="149"/>
        <end position="167"/>
    </location>
</feature>
<organism evidence="3 4">
    <name type="scientific">Aerophobetes bacterium</name>
    <dbReference type="NCBI Taxonomy" id="2030807"/>
    <lineage>
        <taxon>Bacteria</taxon>
        <taxon>Candidatus Aerophobota</taxon>
    </lineage>
</organism>